<reference evidence="2 3" key="1">
    <citation type="submission" date="2010-12" db="EMBL/GenBank/DDBJ databases">
        <title>Whole genome sequence of Anaerolinea thermophila UNI-1.</title>
        <authorList>
            <person name="Narita-Yamada S."/>
            <person name="Kishi E."/>
            <person name="Watanabe Y."/>
            <person name="Takasaki K."/>
            <person name="Ankai A."/>
            <person name="Oguchi A."/>
            <person name="Fukui S."/>
            <person name="Takahashi M."/>
            <person name="Yashiro I."/>
            <person name="Hosoyama A."/>
            <person name="Sekiguchi Y."/>
            <person name="Hanada S."/>
            <person name="Fujita N."/>
        </authorList>
    </citation>
    <scope>NUCLEOTIDE SEQUENCE [LARGE SCALE GENOMIC DNA]</scope>
    <source>
        <strain evidence="3">DSM 14523 / JCM 11388 / NBRC 100420 / UNI-1</strain>
    </source>
</reference>
<organism evidence="2 3">
    <name type="scientific">Anaerolinea thermophila (strain DSM 14523 / JCM 11388 / NBRC 100420 / UNI-1)</name>
    <dbReference type="NCBI Taxonomy" id="926569"/>
    <lineage>
        <taxon>Bacteria</taxon>
        <taxon>Bacillati</taxon>
        <taxon>Chloroflexota</taxon>
        <taxon>Anaerolineae</taxon>
        <taxon>Anaerolineales</taxon>
        <taxon>Anaerolineaceae</taxon>
        <taxon>Anaerolinea</taxon>
    </lineage>
</organism>
<sequence length="40" mass="5016">METILAVFLIGGMVGWWIWMLIYLKRDYPIEERLQRYVRR</sequence>
<feature type="transmembrane region" description="Helical" evidence="1">
    <location>
        <begin position="6"/>
        <end position="24"/>
    </location>
</feature>
<keyword evidence="1" id="KW-0472">Membrane</keyword>
<evidence type="ECO:0000313" key="2">
    <source>
        <dbReference type="EMBL" id="BAJ64419.1"/>
    </source>
</evidence>
<dbReference type="EMBL" id="AP012029">
    <property type="protein sequence ID" value="BAJ64419.1"/>
    <property type="molecule type" value="Genomic_DNA"/>
</dbReference>
<dbReference type="Proteomes" id="UP000008922">
    <property type="component" value="Chromosome"/>
</dbReference>
<evidence type="ECO:0000313" key="3">
    <source>
        <dbReference type="Proteomes" id="UP000008922"/>
    </source>
</evidence>
<dbReference type="HOGENOM" id="CLU_3284016_0_0_0"/>
<protein>
    <submittedName>
        <fullName evidence="2">Uncharacterized protein</fullName>
    </submittedName>
</protein>
<gene>
    <name evidence="2" type="ordered locus">ANT_23930</name>
</gene>
<keyword evidence="3" id="KW-1185">Reference proteome</keyword>
<dbReference type="RefSeq" id="WP_013560785.1">
    <property type="nucleotide sequence ID" value="NC_014960.1"/>
</dbReference>
<evidence type="ECO:0000256" key="1">
    <source>
        <dbReference type="SAM" id="Phobius"/>
    </source>
</evidence>
<name>E8MYT3_ANATU</name>
<keyword evidence="1" id="KW-1133">Transmembrane helix</keyword>
<keyword evidence="1" id="KW-0812">Transmembrane</keyword>
<dbReference type="InParanoid" id="E8MYT3"/>
<dbReference type="KEGG" id="atm:ANT_23930"/>
<dbReference type="AlphaFoldDB" id="E8MYT3"/>
<dbReference type="STRING" id="926569.ANT_23930"/>
<proteinExistence type="predicted"/>
<accession>E8MYT3</accession>